<organism evidence="1 2">
    <name type="scientific">Spirosoma validum</name>
    <dbReference type="NCBI Taxonomy" id="2771355"/>
    <lineage>
        <taxon>Bacteria</taxon>
        <taxon>Pseudomonadati</taxon>
        <taxon>Bacteroidota</taxon>
        <taxon>Cytophagia</taxon>
        <taxon>Cytophagales</taxon>
        <taxon>Cytophagaceae</taxon>
        <taxon>Spirosoma</taxon>
    </lineage>
</organism>
<dbReference type="InterPro" id="IPR011050">
    <property type="entry name" value="Pectin_lyase_fold/virulence"/>
</dbReference>
<dbReference type="InterPro" id="IPR059226">
    <property type="entry name" value="Choice_anch_Q_dom"/>
</dbReference>
<dbReference type="AlphaFoldDB" id="A0A927AY15"/>
<dbReference type="InterPro" id="IPR025667">
    <property type="entry name" value="SprB_repeat"/>
</dbReference>
<evidence type="ECO:0000313" key="1">
    <source>
        <dbReference type="EMBL" id="MBD2751925.1"/>
    </source>
</evidence>
<dbReference type="NCBIfam" id="NF041518">
    <property type="entry name" value="choice_anch_Q"/>
    <property type="match status" value="1"/>
</dbReference>
<dbReference type="InterPro" id="IPR012334">
    <property type="entry name" value="Pectin_lyas_fold"/>
</dbReference>
<protein>
    <recommendedName>
        <fullName evidence="3">Ig-like domain-containing protein</fullName>
    </recommendedName>
</protein>
<comment type="caution">
    <text evidence="1">The sequence shown here is derived from an EMBL/GenBank/DDBJ whole genome shotgun (WGS) entry which is preliminary data.</text>
</comment>
<accession>A0A927AY15</accession>
<proteinExistence type="predicted"/>
<dbReference type="PANTHER" id="PTHR11319">
    <property type="entry name" value="G PROTEIN-COUPLED RECEPTOR-RELATED"/>
    <property type="match status" value="1"/>
</dbReference>
<dbReference type="Proteomes" id="UP000653797">
    <property type="component" value="Unassembled WGS sequence"/>
</dbReference>
<dbReference type="SUPFAM" id="SSF51126">
    <property type="entry name" value="Pectin lyase-like"/>
    <property type="match status" value="1"/>
</dbReference>
<gene>
    <name evidence="1" type="ORF">IC230_03410</name>
</gene>
<dbReference type="Gene3D" id="2.60.40.740">
    <property type="match status" value="1"/>
</dbReference>
<dbReference type="Pfam" id="PF13573">
    <property type="entry name" value="SprB"/>
    <property type="match status" value="1"/>
</dbReference>
<dbReference type="EMBL" id="JACXAA010000001">
    <property type="protein sequence ID" value="MBD2751925.1"/>
    <property type="molecule type" value="Genomic_DNA"/>
</dbReference>
<name>A0A927AY15_9BACT</name>
<dbReference type="Gene3D" id="2.160.20.10">
    <property type="entry name" value="Single-stranded right-handed beta-helix, Pectin lyase-like"/>
    <property type="match status" value="1"/>
</dbReference>
<keyword evidence="2" id="KW-1185">Reference proteome</keyword>
<evidence type="ECO:0000313" key="2">
    <source>
        <dbReference type="Proteomes" id="UP000653797"/>
    </source>
</evidence>
<dbReference type="RefSeq" id="WP_191037548.1">
    <property type="nucleotide sequence ID" value="NZ_JACXAA010000001.1"/>
</dbReference>
<reference evidence="1" key="1">
    <citation type="submission" date="2020-09" db="EMBL/GenBank/DDBJ databases">
        <authorList>
            <person name="Kim M.K."/>
        </authorList>
    </citation>
    <scope>NUCLEOTIDE SEQUENCE</scope>
    <source>
        <strain evidence="1">BT704</strain>
    </source>
</reference>
<evidence type="ECO:0008006" key="3">
    <source>
        <dbReference type="Google" id="ProtNLM"/>
    </source>
</evidence>
<dbReference type="PANTHER" id="PTHR11319:SF35">
    <property type="entry name" value="OUTER MEMBRANE PROTEIN PMPC-RELATED"/>
    <property type="match status" value="1"/>
</dbReference>
<sequence>MAKLYSFSRFLRLIPFWLLLGASGYLQAQTIRYVKPTATGTGAGSSWANASADLQAMIRASLSGDQVWVAAGTYTPGTDPNASFGLKDRVGIYGGFVGTETTLGQRPGFDPQGGQASILSGELGNPRNDYDNSLRVVTAQNMGNSAVLDGFVIASGYGSSGGGMYNDHASPTITNCSFQNNKALYGGGIYNTASSPRLNNCHFLSNQAFVNSGGTGGGIYNTNLSNPLLTNCSFYNNWANVGGAMCQDNRSSSTLVNCSFLGNSFVGGAIFNMANSNAILANCVLFNNGGDATFYNQSGGAVALSYCLLEPEITNFTNAGNNRTTTTSPFVSRSNPRLSATSPAIDAGNSGFNTTPTDLAGNPRLVGTSIDLGAYEYQGPLRITGQFQSVTTVCGANQPASFSVSLNQSDAFTATLYRDQTSLAQLTTSQAVIRFNQAALQSGSYQIVVITDATSVTTTLAAITVNPLPVSYTVSGGGALCPTSTGVGVTLSGSQPGVTYQLRRDGSPVASPVAGTGSGLVFANQTTTGQYTVLATSVSTGCQQLMSGSATVRAANSPLLSMTHTNVGQLGASTGTASVTVSGGTPTYTYDWTPGSPTGDGTSSISSLSAGTYSVKVTDANSCTATSIATVGTDPDLTVLLYARPGLLYGNSPMSVVVDVVENNGVSSSGLITVKVTKDAKLTLSLDKSLTSVNSRSVQNGSWSLSSDANYYILTTTQPVAAGDKLSFGLTGQLSAGSTTGMINCSATVVGGGESRANNNIDADKVEYFQQ</sequence>